<feature type="compositionally biased region" description="Basic and acidic residues" evidence="5">
    <location>
        <begin position="1609"/>
        <end position="1625"/>
    </location>
</feature>
<feature type="region of interest" description="Disordered" evidence="5">
    <location>
        <begin position="1502"/>
        <end position="1641"/>
    </location>
</feature>
<dbReference type="SUPFAM" id="SSF48403">
    <property type="entry name" value="Ankyrin repeat"/>
    <property type="match status" value="2"/>
</dbReference>
<dbReference type="Gene3D" id="1.25.40.20">
    <property type="entry name" value="Ankyrin repeat-containing domain"/>
    <property type="match status" value="3"/>
</dbReference>
<protein>
    <recommendedName>
        <fullName evidence="10">DUF676 domain-containing protein</fullName>
    </recommendedName>
</protein>
<dbReference type="InterPro" id="IPR029058">
    <property type="entry name" value="AB_hydrolase_fold"/>
</dbReference>
<dbReference type="Pfam" id="PF24883">
    <property type="entry name" value="NPHP3_N"/>
    <property type="match status" value="1"/>
</dbReference>
<evidence type="ECO:0000256" key="2">
    <source>
        <dbReference type="ARBA" id="ARBA00022737"/>
    </source>
</evidence>
<feature type="domain" description="Nephrocystin 3-like N-terminal" evidence="7">
    <location>
        <begin position="401"/>
        <end position="555"/>
    </location>
</feature>
<sequence>MSLNRSATQKALGQSVRRTPTQKARDVSARKAKGYDNVSQGIKQLYPPETDNAPDDSDIDIVLVPGLGAHPEKSWESGNEKSKFNWATDKDGGIIKDFPKARILLYMYESAWVGDYKVKQFMNNIAHTLLTCLKAKRKNCRNRPIVFIGHSMGGLVIAKAVAYADTRRELYPVMFEAISAAIFFGTPFKGAAIAPTAVMFSRLAEKSHSFGAVASKLLEDMTPGNSYLKSIREEFATLITKLTPKIHVFCFYEEQPTNFAEMAHLPKFANIVFPKEYKDFVTEESATLDGYDKLGLARDHRNLVKFNGPKDEIWSQAVREKLKTAISGAYLTAKNRVASARGLDLTALKGILDALEGASVHRKRRDLGRAVSGSTWITSIPEYTEWVNIIKTQTADQEASKSESLVDCLWVRGPEGRGKTGATLAVLNDIETLQEKHGNSGQDGILLAYFFCEPVADYSTAEDVLRSLLCQLINQQNALAAHASVFVKKNSKDNSSKPQSQSQATVDNLWQCLLNMLSDEFAGRRIYVVINNLHVLQPESESTIKLMHYLNAELSTRRLVEDEGEGYPVSTRWFLTSREFQTIGQALTTPCVRLVNLRDVKYVNEVQKDLQLHAKGKIKDLEKQKKYNKALAYYASSLIGRRATNMHWIDLTCVQLAELPETESHVKIRFILETTPKDLSDLLKDRWNEIFSSNGEAGGRIKELLRTLLLTFEDPTEEELAILAGLSWAEVHSLIEKCKPFLSVVKQTVTFMNAAVKKHLEDNKSLLLGMDQDEIEWQHGILALRSLTHLKEAFDFPERVVVAVENGIVTDNVTGDGIHEQDGEGNSVDGSDDRYPASETQVEDNDPDEEAASEVDGMDDDDDDGSTTDYSEYDSEEWGEEADEDCDPEADEIRDRALKYPVKHWLHHGSKSTPEFADDLSQDQEFWTTDSPIRRRWLTEYIRVMGKLDGWASKTLTALHVASSLGFSRLVVALLNNGHDHEMYMFDSLRNTPLHLAAHFGRTNTVEELLNRNAVIDITQIPFDDTALHMAAVNGHVDVMDKLISRGANPNAYSEFAGLVINAAIASGNFKAVELLVQKGVLPTTQARDTQPPLEQAAEMTDISMLDCLIEKYKDKIPPEDYSKAMVAAARAGRLAAFNKLLEFEHNNEWFQKALDSATAYGKWEIVPVILKSRRGLNCDEAFYQAAINTENKDKSLGILWEYSDGTVSREKLNQSLYEATDNQKLSTVTILLDTFAADPNATGEEYGNALTAASYDGRLDILRLLLDAGADVNSSDGWALQTAASEGHYGIVKELLDRGADVNAFTKSEKFVEGTALQAATEAGWKDIVSLLLEHNADPNFGGGQDAPPILAAAMYGNPEILDLLVDKKANVNVYGGCDQSTPLINVVEQISGTESLEKLLNAGADINATNADGDTALIVAAREGDRSVVRFLLKKGADVMHFSNNGTNALKAALAEDQTSCLKVLINHVSKIMLALKSAMDTGNTAVAGVVRAAMAAPQGLNYDDEGAQNETEDSDDDSEDEEDEEKVNNDEEEDQEEPTVGPVRFESETPDDASIANSEQRRGEDLKSNTDSLEMETEDSYEVSVYAAPEGQVSREFSRRVTWQAGDKRGESASDGRHDQQEAAHPQQPQQQHPRNQNGAIVKLASAGRQMSEPTHPTYSSAYELNDQIPEAPTTPTFQRQQLPSTVATPGLATVSENEQAQQAFRQWAAYNQVLSSMAAQTENGQYLAYSDMSSYDGSSWGQSFTPAVSHQGMVANYGNIYQPYVPPGHAHDPQNAPEVVSPTSSPQQNLQQQAQQQQQQQPQSGAYNPTVQTQVGPPIAGYVVYTNEGQPQYYQPYHVVRNQGSSPLSNNNSNSGSSLGGGSSTAINNSQIHVGGGAPSKSPPPSASTTTSAPLRPAPVPALQRQPRPQSSSFFKGMFNKKS</sequence>
<feature type="compositionally biased region" description="Acidic residues" evidence="5">
    <location>
        <begin position="841"/>
        <end position="889"/>
    </location>
</feature>
<comment type="similarity">
    <text evidence="1">Belongs to the putative lipase ROG1 family.</text>
</comment>
<evidence type="ECO:0000259" key="7">
    <source>
        <dbReference type="Pfam" id="PF24883"/>
    </source>
</evidence>
<dbReference type="InterPro" id="IPR056884">
    <property type="entry name" value="NPHP3-like_N"/>
</dbReference>
<evidence type="ECO:0000259" key="6">
    <source>
        <dbReference type="Pfam" id="PF05057"/>
    </source>
</evidence>
<dbReference type="Gene3D" id="3.40.50.1820">
    <property type="entry name" value="alpha/beta hydrolase"/>
    <property type="match status" value="1"/>
</dbReference>
<feature type="repeat" description="ANK" evidence="4">
    <location>
        <begin position="989"/>
        <end position="1021"/>
    </location>
</feature>
<dbReference type="GeneID" id="87860947"/>
<feature type="region of interest" description="Disordered" evidence="5">
    <location>
        <begin position="1"/>
        <end position="35"/>
    </location>
</feature>
<dbReference type="Pfam" id="PF05057">
    <property type="entry name" value="DUF676"/>
    <property type="match status" value="1"/>
</dbReference>
<dbReference type="SMART" id="SM00248">
    <property type="entry name" value="ANK"/>
    <property type="match status" value="12"/>
</dbReference>
<feature type="repeat" description="ANK" evidence="4">
    <location>
        <begin position="1246"/>
        <end position="1278"/>
    </location>
</feature>
<feature type="domain" description="DUF676" evidence="6">
    <location>
        <begin position="97"/>
        <end position="197"/>
    </location>
</feature>
<gene>
    <name evidence="8" type="ORF">B0H65DRAFT_40280</name>
</gene>
<feature type="compositionally biased region" description="Polar residues" evidence="5">
    <location>
        <begin position="1808"/>
        <end position="1817"/>
    </location>
</feature>
<accession>A0AAE0JPR4</accession>
<evidence type="ECO:0000256" key="4">
    <source>
        <dbReference type="PROSITE-ProRule" id="PRU00023"/>
    </source>
</evidence>
<feature type="compositionally biased region" description="Low complexity" evidence="5">
    <location>
        <begin position="1846"/>
        <end position="1861"/>
    </location>
</feature>
<feature type="compositionally biased region" description="Polar residues" evidence="5">
    <location>
        <begin position="1"/>
        <end position="22"/>
    </location>
</feature>
<evidence type="ECO:0000256" key="5">
    <source>
        <dbReference type="SAM" id="MobiDB-lite"/>
    </source>
</evidence>
<dbReference type="RefSeq" id="XP_062686603.1">
    <property type="nucleotide sequence ID" value="XM_062823793.1"/>
</dbReference>
<feature type="region of interest" description="Disordered" evidence="5">
    <location>
        <begin position="1768"/>
        <end position="1817"/>
    </location>
</feature>
<feature type="compositionally biased region" description="Low complexity" evidence="5">
    <location>
        <begin position="1626"/>
        <end position="1637"/>
    </location>
</feature>
<evidence type="ECO:0000256" key="3">
    <source>
        <dbReference type="ARBA" id="ARBA00023043"/>
    </source>
</evidence>
<dbReference type="Gene3D" id="3.40.50.300">
    <property type="entry name" value="P-loop containing nucleotide triphosphate hydrolases"/>
    <property type="match status" value="1"/>
</dbReference>
<dbReference type="Proteomes" id="UP001278500">
    <property type="component" value="Unassembled WGS sequence"/>
</dbReference>
<keyword evidence="2" id="KW-0677">Repeat</keyword>
<dbReference type="InterPro" id="IPR007751">
    <property type="entry name" value="DUF676_lipase-like"/>
</dbReference>
<feature type="repeat" description="ANK" evidence="4">
    <location>
        <begin position="1280"/>
        <end position="1308"/>
    </location>
</feature>
<reference evidence="8" key="1">
    <citation type="journal article" date="2023" name="Mol. Phylogenet. Evol.">
        <title>Genome-scale phylogeny and comparative genomics of the fungal order Sordariales.</title>
        <authorList>
            <person name="Hensen N."/>
            <person name="Bonometti L."/>
            <person name="Westerberg I."/>
            <person name="Brannstrom I.O."/>
            <person name="Guillou S."/>
            <person name="Cros-Aarteil S."/>
            <person name="Calhoun S."/>
            <person name="Haridas S."/>
            <person name="Kuo A."/>
            <person name="Mondo S."/>
            <person name="Pangilinan J."/>
            <person name="Riley R."/>
            <person name="LaButti K."/>
            <person name="Andreopoulos B."/>
            <person name="Lipzen A."/>
            <person name="Chen C."/>
            <person name="Yan M."/>
            <person name="Daum C."/>
            <person name="Ng V."/>
            <person name="Clum A."/>
            <person name="Steindorff A."/>
            <person name="Ohm R.A."/>
            <person name="Martin F."/>
            <person name="Silar P."/>
            <person name="Natvig D.O."/>
            <person name="Lalanne C."/>
            <person name="Gautier V."/>
            <person name="Ament-Velasquez S.L."/>
            <person name="Kruys A."/>
            <person name="Hutchinson M.I."/>
            <person name="Powell A.J."/>
            <person name="Barry K."/>
            <person name="Miller A.N."/>
            <person name="Grigoriev I.V."/>
            <person name="Debuchy R."/>
            <person name="Gladieux P."/>
            <person name="Hiltunen Thoren M."/>
            <person name="Johannesson H."/>
        </authorList>
    </citation>
    <scope>NUCLEOTIDE SEQUENCE</scope>
    <source>
        <strain evidence="8">CBS 560.94</strain>
    </source>
</reference>
<dbReference type="InterPro" id="IPR002110">
    <property type="entry name" value="Ankyrin_rpt"/>
</dbReference>
<name>A0AAE0JPR4_9PEZI</name>
<organism evidence="8 9">
    <name type="scientific">Neurospora tetraspora</name>
    <dbReference type="NCBI Taxonomy" id="94610"/>
    <lineage>
        <taxon>Eukaryota</taxon>
        <taxon>Fungi</taxon>
        <taxon>Dikarya</taxon>
        <taxon>Ascomycota</taxon>
        <taxon>Pezizomycotina</taxon>
        <taxon>Sordariomycetes</taxon>
        <taxon>Sordariomycetidae</taxon>
        <taxon>Sordariales</taxon>
        <taxon>Sordariaceae</taxon>
        <taxon>Neurospora</taxon>
    </lineage>
</organism>
<dbReference type="InterPro" id="IPR036770">
    <property type="entry name" value="Ankyrin_rpt-contain_sf"/>
</dbReference>
<feature type="compositionally biased region" description="Acidic residues" evidence="5">
    <location>
        <begin position="1505"/>
        <end position="1540"/>
    </location>
</feature>
<dbReference type="PANTHER" id="PTHR24198:SF165">
    <property type="entry name" value="ANKYRIN REPEAT-CONTAINING PROTEIN-RELATED"/>
    <property type="match status" value="1"/>
</dbReference>
<feature type="repeat" description="ANK" evidence="4">
    <location>
        <begin position="1023"/>
        <end position="1055"/>
    </location>
</feature>
<dbReference type="PROSITE" id="PS50088">
    <property type="entry name" value="ANK_REPEAT"/>
    <property type="match status" value="5"/>
</dbReference>
<feature type="compositionally biased region" description="Low complexity" evidence="5">
    <location>
        <begin position="1791"/>
        <end position="1807"/>
    </location>
</feature>
<dbReference type="InterPro" id="IPR027417">
    <property type="entry name" value="P-loop_NTPase"/>
</dbReference>
<feature type="compositionally biased region" description="Basic and acidic residues" evidence="5">
    <location>
        <begin position="1562"/>
        <end position="1571"/>
    </location>
</feature>
<dbReference type="EMBL" id="JAUEPP010000001">
    <property type="protein sequence ID" value="KAK3355225.1"/>
    <property type="molecule type" value="Genomic_DNA"/>
</dbReference>
<evidence type="ECO:0008006" key="10">
    <source>
        <dbReference type="Google" id="ProtNLM"/>
    </source>
</evidence>
<feature type="region of interest" description="Disordered" evidence="5">
    <location>
        <begin position="1845"/>
        <end position="1927"/>
    </location>
</feature>
<reference evidence="8" key="2">
    <citation type="submission" date="2023-06" db="EMBL/GenBank/DDBJ databases">
        <authorList>
            <consortium name="Lawrence Berkeley National Laboratory"/>
            <person name="Haridas S."/>
            <person name="Hensen N."/>
            <person name="Bonometti L."/>
            <person name="Westerberg I."/>
            <person name="Brannstrom I.O."/>
            <person name="Guillou S."/>
            <person name="Cros-Aarteil S."/>
            <person name="Calhoun S."/>
            <person name="Kuo A."/>
            <person name="Mondo S."/>
            <person name="Pangilinan J."/>
            <person name="Riley R."/>
            <person name="Labutti K."/>
            <person name="Andreopoulos B."/>
            <person name="Lipzen A."/>
            <person name="Chen C."/>
            <person name="Yanf M."/>
            <person name="Daum C."/>
            <person name="Ng V."/>
            <person name="Clum A."/>
            <person name="Steindorff A."/>
            <person name="Ohm R."/>
            <person name="Martin F."/>
            <person name="Silar P."/>
            <person name="Natvig D."/>
            <person name="Lalanne C."/>
            <person name="Gautier V."/>
            <person name="Ament-Velasquez S.L."/>
            <person name="Kruys A."/>
            <person name="Hutchinson M.I."/>
            <person name="Powell A.J."/>
            <person name="Barry K."/>
            <person name="Miller A.N."/>
            <person name="Grigoriev I.V."/>
            <person name="Debuchy R."/>
            <person name="Gladieux P."/>
            <person name="Thoren M.H."/>
            <person name="Johannesson H."/>
        </authorList>
    </citation>
    <scope>NUCLEOTIDE SEQUENCE</scope>
    <source>
        <strain evidence="8">CBS 560.94</strain>
    </source>
</reference>
<evidence type="ECO:0000256" key="1">
    <source>
        <dbReference type="ARBA" id="ARBA00007920"/>
    </source>
</evidence>
<keyword evidence="3 4" id="KW-0040">ANK repeat</keyword>
<dbReference type="Pfam" id="PF12796">
    <property type="entry name" value="Ank_2"/>
    <property type="match status" value="4"/>
</dbReference>
<proteinExistence type="inferred from homology"/>
<feature type="repeat" description="ANK" evidence="4">
    <location>
        <begin position="1414"/>
        <end position="1446"/>
    </location>
</feature>
<evidence type="ECO:0000313" key="8">
    <source>
        <dbReference type="EMBL" id="KAK3355225.1"/>
    </source>
</evidence>
<evidence type="ECO:0000313" key="9">
    <source>
        <dbReference type="Proteomes" id="UP001278500"/>
    </source>
</evidence>
<dbReference type="PROSITE" id="PS50297">
    <property type="entry name" value="ANK_REP_REGION"/>
    <property type="match status" value="5"/>
</dbReference>
<dbReference type="PRINTS" id="PR01415">
    <property type="entry name" value="ANKYRIN"/>
</dbReference>
<keyword evidence="9" id="KW-1185">Reference proteome</keyword>
<feature type="region of interest" description="Disordered" evidence="5">
    <location>
        <begin position="812"/>
        <end position="889"/>
    </location>
</feature>
<comment type="caution">
    <text evidence="8">The sequence shown here is derived from an EMBL/GenBank/DDBJ whole genome shotgun (WGS) entry which is preliminary data.</text>
</comment>
<dbReference type="PANTHER" id="PTHR24198">
    <property type="entry name" value="ANKYRIN REPEAT AND PROTEIN KINASE DOMAIN-CONTAINING PROTEIN"/>
    <property type="match status" value="1"/>
</dbReference>
<dbReference type="SUPFAM" id="SSF53474">
    <property type="entry name" value="alpha/beta-Hydrolases"/>
    <property type="match status" value="1"/>
</dbReference>